<feature type="domain" description="Rv3660c-like CheY-like N-terminal" evidence="1">
    <location>
        <begin position="24"/>
        <end position="128"/>
    </location>
</feature>
<accession>A0A3S4RC74</accession>
<dbReference type="GO" id="GO:0004386">
    <property type="term" value="F:helicase activity"/>
    <property type="evidence" value="ECO:0007669"/>
    <property type="project" value="UniProtKB-KW"/>
</dbReference>
<dbReference type="NCBIfam" id="TIGR03815">
    <property type="entry name" value="CpaE_hom_Actino"/>
    <property type="match status" value="1"/>
</dbReference>
<dbReference type="Gene3D" id="3.40.50.300">
    <property type="entry name" value="P-loop containing nucleotide triphosphate hydrolases"/>
    <property type="match status" value="1"/>
</dbReference>
<dbReference type="InterPro" id="IPR022521">
    <property type="entry name" value="Rv3660c"/>
</dbReference>
<keyword evidence="2" id="KW-0067">ATP-binding</keyword>
<keyword evidence="2" id="KW-0378">Hydrolase</keyword>
<dbReference type="InterPro" id="IPR027417">
    <property type="entry name" value="P-loop_NTPase"/>
</dbReference>
<evidence type="ECO:0000313" key="3">
    <source>
        <dbReference type="Proteomes" id="UP000282551"/>
    </source>
</evidence>
<protein>
    <submittedName>
        <fullName evidence="2">Helicase/secretion neighborhood CpaE-like protein</fullName>
    </submittedName>
</protein>
<sequence length="356" mass="35992">MLAATAAATHREYVTEHRAMLALLSDPSLREEVDRVAAAVGTGVVRLAPSATLGRTAWNAATVVVVDEVGAQRCVALGLPRRAAVFVVAAGAPTAEAFHAAMSLGAQAALSLPAQADELVRCVSETLDGVRADAGASVFAAALALGTPHSVLIDLDPIGGGIDLLLGAESAPGLRWPDIAVKSGRLNWAEVRAALPAHGPVAVLSAGRSGVEIDCGAAEAIIESARRGGFVVCDVPRRLTDAAVAALELADLVTLICPGDVRSCAAAATIAPTLSAVNPNVGLVVRGPAPGGLRAADVADVVGLPLLAAMRPEPMIGERLERGGLRLRARSPLATAATAVLQTLGRRPGRRTAAAA</sequence>
<dbReference type="SUPFAM" id="SSF52540">
    <property type="entry name" value="P-loop containing nucleoside triphosphate hydrolases"/>
    <property type="match status" value="1"/>
</dbReference>
<dbReference type="AlphaFoldDB" id="A0A3S4RC74"/>
<dbReference type="InterPro" id="IPR059050">
    <property type="entry name" value="Rv3660c_N"/>
</dbReference>
<organism evidence="2 3">
    <name type="scientific">Mycolicibacterium chitae</name>
    <name type="common">Mycobacterium chitae</name>
    <dbReference type="NCBI Taxonomy" id="1792"/>
    <lineage>
        <taxon>Bacteria</taxon>
        <taxon>Bacillati</taxon>
        <taxon>Actinomycetota</taxon>
        <taxon>Actinomycetes</taxon>
        <taxon>Mycobacteriales</taxon>
        <taxon>Mycobacteriaceae</taxon>
        <taxon>Mycolicibacterium</taxon>
    </lineage>
</organism>
<keyword evidence="2" id="KW-0347">Helicase</keyword>
<dbReference type="Proteomes" id="UP000282551">
    <property type="component" value="Chromosome"/>
</dbReference>
<evidence type="ECO:0000259" key="1">
    <source>
        <dbReference type="Pfam" id="PF26563"/>
    </source>
</evidence>
<gene>
    <name evidence="2" type="ORF">NCTC10485_00335</name>
</gene>
<reference evidence="2 3" key="1">
    <citation type="submission" date="2018-12" db="EMBL/GenBank/DDBJ databases">
        <authorList>
            <consortium name="Pathogen Informatics"/>
        </authorList>
    </citation>
    <scope>NUCLEOTIDE SEQUENCE [LARGE SCALE GENOMIC DNA]</scope>
    <source>
        <strain evidence="2 3">NCTC10485</strain>
    </source>
</reference>
<proteinExistence type="predicted"/>
<evidence type="ECO:0000313" key="2">
    <source>
        <dbReference type="EMBL" id="VEG44932.1"/>
    </source>
</evidence>
<dbReference type="Pfam" id="PF26563">
    <property type="entry name" value="Rv3660c_N"/>
    <property type="match status" value="1"/>
</dbReference>
<keyword evidence="3" id="KW-1185">Reference proteome</keyword>
<keyword evidence="2" id="KW-0547">Nucleotide-binding</keyword>
<name>A0A3S4RC74_MYCCI</name>
<dbReference type="EMBL" id="LR134355">
    <property type="protein sequence ID" value="VEG44932.1"/>
    <property type="molecule type" value="Genomic_DNA"/>
</dbReference>